<comment type="function">
    <text evidence="4">After transfer of sugars to endogenous macromolecular acceptors, the enzyme converts nucleoside diphosphates to nucleoside monophosphates which in turn exit the Golgi lumen in a coupled antiporter reaction, allowing entry of additional nucleotide sugar from the cytosol.</text>
</comment>
<feature type="compositionally biased region" description="Pro residues" evidence="9">
    <location>
        <begin position="88"/>
        <end position="98"/>
    </location>
</feature>
<feature type="compositionally biased region" description="Basic and acidic residues" evidence="9">
    <location>
        <begin position="78"/>
        <end position="87"/>
    </location>
</feature>
<dbReference type="GO" id="GO:0017111">
    <property type="term" value="F:ribonucleoside triphosphate phosphatase activity"/>
    <property type="evidence" value="ECO:0007669"/>
    <property type="project" value="TreeGrafter"/>
</dbReference>
<keyword evidence="7" id="KW-0067">ATP-binding</keyword>
<dbReference type="Pfam" id="PF01150">
    <property type="entry name" value="GDA1_CD39"/>
    <property type="match status" value="1"/>
</dbReference>
<evidence type="ECO:0000313" key="12">
    <source>
        <dbReference type="Proteomes" id="UP000054097"/>
    </source>
</evidence>
<feature type="binding site" evidence="7">
    <location>
        <begin position="296"/>
        <end position="300"/>
    </location>
    <ligand>
        <name>ATP</name>
        <dbReference type="ChEBI" id="CHEBI:30616"/>
    </ligand>
</feature>
<evidence type="ECO:0000256" key="9">
    <source>
        <dbReference type="SAM" id="MobiDB-lite"/>
    </source>
</evidence>
<feature type="region of interest" description="Disordered" evidence="9">
    <location>
        <begin position="78"/>
        <end position="117"/>
    </location>
</feature>
<dbReference type="Gene3D" id="3.30.420.40">
    <property type="match status" value="1"/>
</dbReference>
<evidence type="ECO:0000256" key="3">
    <source>
        <dbReference type="ARBA" id="ARBA00022801"/>
    </source>
</evidence>
<evidence type="ECO:0000313" key="11">
    <source>
        <dbReference type="EMBL" id="KIM29918.1"/>
    </source>
</evidence>
<feature type="transmembrane region" description="Helical" evidence="10">
    <location>
        <begin position="46"/>
        <end position="65"/>
    </location>
</feature>
<evidence type="ECO:0000256" key="8">
    <source>
        <dbReference type="RuleBase" id="RU003833"/>
    </source>
</evidence>
<feature type="region of interest" description="Disordered" evidence="9">
    <location>
        <begin position="365"/>
        <end position="418"/>
    </location>
</feature>
<evidence type="ECO:0000256" key="5">
    <source>
        <dbReference type="ARBA" id="ARBA00038903"/>
    </source>
</evidence>
<evidence type="ECO:0000256" key="6">
    <source>
        <dbReference type="PIRSR" id="PIRSR600407-1"/>
    </source>
</evidence>
<evidence type="ECO:0000256" key="2">
    <source>
        <dbReference type="ARBA" id="ARBA00009283"/>
    </source>
</evidence>
<dbReference type="CDD" id="cd24040">
    <property type="entry name" value="ASKHA_NBD_GDA1"/>
    <property type="match status" value="1"/>
</dbReference>
<keyword evidence="10" id="KW-1133">Transmembrane helix</keyword>
<dbReference type="HOGENOM" id="CLU_010246_4_2_1"/>
<dbReference type="PANTHER" id="PTHR11782:SF83">
    <property type="entry name" value="GUANOSINE-DIPHOSPHATASE"/>
    <property type="match status" value="1"/>
</dbReference>
<reference evidence="11 12" key="1">
    <citation type="submission" date="2014-04" db="EMBL/GenBank/DDBJ databases">
        <authorList>
            <consortium name="DOE Joint Genome Institute"/>
            <person name="Kuo A."/>
            <person name="Zuccaro A."/>
            <person name="Kohler A."/>
            <person name="Nagy L.G."/>
            <person name="Floudas D."/>
            <person name="Copeland A."/>
            <person name="Barry K.W."/>
            <person name="Cichocki N."/>
            <person name="Veneault-Fourrey C."/>
            <person name="LaButti K."/>
            <person name="Lindquist E.A."/>
            <person name="Lipzen A."/>
            <person name="Lundell T."/>
            <person name="Morin E."/>
            <person name="Murat C."/>
            <person name="Sun H."/>
            <person name="Tunlid A."/>
            <person name="Henrissat B."/>
            <person name="Grigoriev I.V."/>
            <person name="Hibbett D.S."/>
            <person name="Martin F."/>
            <person name="Nordberg H.P."/>
            <person name="Cantor M.N."/>
            <person name="Hua S.X."/>
        </authorList>
    </citation>
    <scope>NUCLEOTIDE SEQUENCE [LARGE SCALE GENOMIC DNA]</scope>
    <source>
        <strain evidence="11 12">MAFF 305830</strain>
    </source>
</reference>
<dbReference type="EMBL" id="KN824286">
    <property type="protein sequence ID" value="KIM29918.1"/>
    <property type="molecule type" value="Genomic_DNA"/>
</dbReference>
<evidence type="ECO:0000256" key="7">
    <source>
        <dbReference type="PIRSR" id="PIRSR600407-2"/>
    </source>
</evidence>
<dbReference type="PROSITE" id="PS01238">
    <property type="entry name" value="GDA1_CD39_NTPASE"/>
    <property type="match status" value="1"/>
</dbReference>
<dbReference type="PANTHER" id="PTHR11782">
    <property type="entry name" value="ADENOSINE/GUANOSINE DIPHOSPHATASE"/>
    <property type="match status" value="1"/>
</dbReference>
<evidence type="ECO:0000256" key="4">
    <source>
        <dbReference type="ARBA" id="ARBA00037742"/>
    </source>
</evidence>
<dbReference type="GO" id="GO:0004382">
    <property type="term" value="F:GDP phosphatase activity"/>
    <property type="evidence" value="ECO:0007669"/>
    <property type="project" value="UniProtKB-EC"/>
</dbReference>
<dbReference type="AlphaFoldDB" id="A0A0C2WUP9"/>
<feature type="compositionally biased region" description="Gly residues" evidence="9">
    <location>
        <begin position="381"/>
        <end position="397"/>
    </location>
</feature>
<reference evidence="12" key="2">
    <citation type="submission" date="2015-01" db="EMBL/GenBank/DDBJ databases">
        <title>Evolutionary Origins and Diversification of the Mycorrhizal Mutualists.</title>
        <authorList>
            <consortium name="DOE Joint Genome Institute"/>
            <consortium name="Mycorrhizal Genomics Consortium"/>
            <person name="Kohler A."/>
            <person name="Kuo A."/>
            <person name="Nagy L.G."/>
            <person name="Floudas D."/>
            <person name="Copeland A."/>
            <person name="Barry K.W."/>
            <person name="Cichocki N."/>
            <person name="Veneault-Fourrey C."/>
            <person name="LaButti K."/>
            <person name="Lindquist E.A."/>
            <person name="Lipzen A."/>
            <person name="Lundell T."/>
            <person name="Morin E."/>
            <person name="Murat C."/>
            <person name="Riley R."/>
            <person name="Ohm R."/>
            <person name="Sun H."/>
            <person name="Tunlid A."/>
            <person name="Henrissat B."/>
            <person name="Grigoriev I.V."/>
            <person name="Hibbett D.S."/>
            <person name="Martin F."/>
        </authorList>
    </citation>
    <scope>NUCLEOTIDE SEQUENCE [LARGE SCALE GENOMIC DNA]</scope>
    <source>
        <strain evidence="12">MAFF 305830</strain>
    </source>
</reference>
<dbReference type="EC" id="3.6.1.42" evidence="5"/>
<proteinExistence type="inferred from homology"/>
<comment type="similarity">
    <text evidence="2 8">Belongs to the GDA1/CD39 NTPase family.</text>
</comment>
<keyword evidence="10" id="KW-0812">Transmembrane</keyword>
<feature type="compositionally biased region" description="Acidic residues" evidence="9">
    <location>
        <begin position="400"/>
        <end position="413"/>
    </location>
</feature>
<dbReference type="GO" id="GO:0009134">
    <property type="term" value="P:nucleoside diphosphate catabolic process"/>
    <property type="evidence" value="ECO:0007669"/>
    <property type="project" value="TreeGrafter"/>
</dbReference>
<keyword evidence="7" id="KW-0547">Nucleotide-binding</keyword>
<organism evidence="11 12">
    <name type="scientific">Serendipita vermifera MAFF 305830</name>
    <dbReference type="NCBI Taxonomy" id="933852"/>
    <lineage>
        <taxon>Eukaryota</taxon>
        <taxon>Fungi</taxon>
        <taxon>Dikarya</taxon>
        <taxon>Basidiomycota</taxon>
        <taxon>Agaricomycotina</taxon>
        <taxon>Agaricomycetes</taxon>
        <taxon>Sebacinales</taxon>
        <taxon>Serendipitaceae</taxon>
        <taxon>Serendipita</taxon>
    </lineage>
</organism>
<dbReference type="GO" id="GO:0005524">
    <property type="term" value="F:ATP binding"/>
    <property type="evidence" value="ECO:0007669"/>
    <property type="project" value="UniProtKB-KW"/>
</dbReference>
<evidence type="ECO:0000256" key="10">
    <source>
        <dbReference type="SAM" id="Phobius"/>
    </source>
</evidence>
<dbReference type="InterPro" id="IPR000407">
    <property type="entry name" value="GDA1_CD39_NTPase"/>
</dbReference>
<dbReference type="GO" id="GO:0045134">
    <property type="term" value="F:UDP phosphatase activity"/>
    <property type="evidence" value="ECO:0007669"/>
    <property type="project" value="TreeGrafter"/>
</dbReference>
<keyword evidence="10" id="KW-0472">Membrane</keyword>
<name>A0A0C2WUP9_SERVB</name>
<protein>
    <recommendedName>
        <fullName evidence="5">guanosine-diphosphatase</fullName>
        <ecNumber evidence="5">3.6.1.42</ecNumber>
    </recommendedName>
</protein>
<evidence type="ECO:0000256" key="1">
    <source>
        <dbReference type="ARBA" id="ARBA00004323"/>
    </source>
</evidence>
<dbReference type="STRING" id="933852.A0A0C2WUP9"/>
<keyword evidence="12" id="KW-1185">Reference proteome</keyword>
<dbReference type="GO" id="GO:0000139">
    <property type="term" value="C:Golgi membrane"/>
    <property type="evidence" value="ECO:0007669"/>
    <property type="project" value="UniProtKB-SubCell"/>
</dbReference>
<sequence>MRPTRPSILPRISAGQSPYTYAYESLNGGGGPMQNGWRAVWAWRRLLFGVSLGLLVVWMIFGGPWHRQDTTPDFEFEIPKQDWDTRPRPPSRPPPTTQPRPVLTFEADPNPSSTEQCTTAHVSADGKSKPLVQWALMIDAGSTGSRIHVYKFNNCLSSPTYEYEVFKMTRPGLSSFATNVQKAAESLDPLMQEAERVVPRALWKCTPVAVKATAGLRLLGATESDAILAAVKHRLQTTYKFPVVSKDGVVIMDGKDEGVYAWITANYLLNALPSGSAAPNTGSDDIVPYAVLDLGGASTQIVFKPSFDADGDGIDDPGKGLEDGEHKYDLHFGGKNHVLYQHSYLGYGLMRARAGVHRVVEFMGSYSSSTTPSPKKRPGRPDGGLSKGKHIGAGGVGASADDDEDDEDEDDWADPAREETIANPCIARGMEKRVEVDIGRAGTKVMRNVTMMGADIGSWNACNRVLELVMAKDAVCHVKPCSFNGVYQPSLLDTFPTGPTMLLSYFYDRIAPLLAPPAPAPIGSKEAVDPTEELVFPISLVKDLARVVCEGESAWKTHKFPFTSGASRGAPMRWGDSELVMEELRGRPEYCLDLSFMYALLRLGYEFGADRGVRIGKKVKGTELGWCLGATLGLVGDAGFECRA</sequence>
<keyword evidence="3 8" id="KW-0378">Hydrolase</keyword>
<dbReference type="OrthoDB" id="6372431at2759"/>
<comment type="subcellular location">
    <subcellularLocation>
        <location evidence="1">Golgi apparatus membrane</location>
        <topology evidence="1">Single-pass type II membrane protein</topology>
    </subcellularLocation>
</comment>
<gene>
    <name evidence="11" type="ORF">M408DRAFT_303860</name>
</gene>
<accession>A0A0C2WUP9</accession>
<feature type="active site" description="Proton acceptor" evidence="6">
    <location>
        <position position="257"/>
    </location>
</feature>
<dbReference type="GO" id="GO:0006487">
    <property type="term" value="P:protein N-linked glycosylation"/>
    <property type="evidence" value="ECO:0007669"/>
    <property type="project" value="TreeGrafter"/>
</dbReference>
<dbReference type="Gene3D" id="3.30.420.150">
    <property type="entry name" value="Exopolyphosphatase. Domain 2"/>
    <property type="match status" value="1"/>
</dbReference>
<dbReference type="Proteomes" id="UP000054097">
    <property type="component" value="Unassembled WGS sequence"/>
</dbReference>